<evidence type="ECO:0000313" key="3">
    <source>
        <dbReference type="EMBL" id="VDP69064.1"/>
    </source>
</evidence>
<dbReference type="AlphaFoldDB" id="A0A183A8L4"/>
<protein>
    <submittedName>
        <fullName evidence="5">DJ-1_PfpI domain-containing protein</fullName>
    </submittedName>
</protein>
<gene>
    <name evidence="3" type="ORF">ECPE_LOCUS3299</name>
</gene>
<proteinExistence type="predicted"/>
<dbReference type="GO" id="GO:0005634">
    <property type="term" value="C:nucleus"/>
    <property type="evidence" value="ECO:0007669"/>
    <property type="project" value="TreeGrafter"/>
</dbReference>
<dbReference type="EMBL" id="UZAN01040271">
    <property type="protein sequence ID" value="VDP69064.1"/>
    <property type="molecule type" value="Genomic_DNA"/>
</dbReference>
<accession>A0A183A8L4</accession>
<dbReference type="InterPro" id="IPR002818">
    <property type="entry name" value="DJ-1/PfpI"/>
</dbReference>
<evidence type="ECO:0000256" key="1">
    <source>
        <dbReference type="SAM" id="SignalP"/>
    </source>
</evidence>
<dbReference type="Proteomes" id="UP000272942">
    <property type="component" value="Unassembled WGS sequence"/>
</dbReference>
<dbReference type="PANTHER" id="PTHR48094">
    <property type="entry name" value="PROTEIN/NUCLEIC ACID DEGLYCASE DJ-1-RELATED"/>
    <property type="match status" value="1"/>
</dbReference>
<sequence>MQRFAKYLISLLCLCEVSCILAGLKTALLIVESNFEEIQLVTILDVLSRAGFLVTLARLPESTSTVIGAHGLSVNVNHTLPNASVTLCDVLILTATAQSYGSLISCPALTRVLHEYEEANRTIAALDCAQVVLAYHSIYMGKNITVNPTVQAQLEYKYELKGGSIVVDMPLISARSTLDSFNFSLVIVSQLISEEMASSLLRGFFPRSNSCLPQTMTSVLLFSFVSSYIARMG</sequence>
<keyword evidence="1" id="KW-0732">Signal</keyword>
<feature type="chain" id="PRO_5043137895" evidence="1">
    <location>
        <begin position="20"/>
        <end position="233"/>
    </location>
</feature>
<evidence type="ECO:0000313" key="5">
    <source>
        <dbReference type="WBParaSite" id="ECPE_0000330201-mRNA-1"/>
    </source>
</evidence>
<dbReference type="Gene3D" id="3.40.50.880">
    <property type="match status" value="1"/>
</dbReference>
<name>A0A183A8L4_9TREM</name>
<feature type="signal peptide" evidence="1">
    <location>
        <begin position="1"/>
        <end position="19"/>
    </location>
</feature>
<dbReference type="WBParaSite" id="ECPE_0000330201-mRNA-1">
    <property type="protein sequence ID" value="ECPE_0000330201-mRNA-1"/>
    <property type="gene ID" value="ECPE_0000330201"/>
</dbReference>
<dbReference type="SUPFAM" id="SSF52317">
    <property type="entry name" value="Class I glutamine amidotransferase-like"/>
    <property type="match status" value="1"/>
</dbReference>
<dbReference type="PANTHER" id="PTHR48094:SF12">
    <property type="entry name" value="PARKINSON DISEASE PROTEIN 7 HOMOLOG"/>
    <property type="match status" value="1"/>
</dbReference>
<dbReference type="GO" id="GO:0005739">
    <property type="term" value="C:mitochondrion"/>
    <property type="evidence" value="ECO:0007669"/>
    <property type="project" value="TreeGrafter"/>
</dbReference>
<dbReference type="GO" id="GO:0006979">
    <property type="term" value="P:response to oxidative stress"/>
    <property type="evidence" value="ECO:0007669"/>
    <property type="project" value="TreeGrafter"/>
</dbReference>
<dbReference type="Pfam" id="PF01965">
    <property type="entry name" value="DJ-1_PfpI"/>
    <property type="match status" value="1"/>
</dbReference>
<dbReference type="OrthoDB" id="543156at2759"/>
<dbReference type="GO" id="GO:1903189">
    <property type="term" value="P:glyoxal metabolic process"/>
    <property type="evidence" value="ECO:0007669"/>
    <property type="project" value="TreeGrafter"/>
</dbReference>
<keyword evidence="4" id="KW-1185">Reference proteome</keyword>
<dbReference type="InterPro" id="IPR050325">
    <property type="entry name" value="Prot/Nucl_acid_deglycase"/>
</dbReference>
<reference evidence="3 4" key="2">
    <citation type="submission" date="2018-11" db="EMBL/GenBank/DDBJ databases">
        <authorList>
            <consortium name="Pathogen Informatics"/>
        </authorList>
    </citation>
    <scope>NUCLEOTIDE SEQUENCE [LARGE SCALE GENOMIC DNA]</scope>
    <source>
        <strain evidence="3 4">Egypt</strain>
    </source>
</reference>
<dbReference type="InterPro" id="IPR029062">
    <property type="entry name" value="Class_I_gatase-like"/>
</dbReference>
<evidence type="ECO:0000259" key="2">
    <source>
        <dbReference type="Pfam" id="PF01965"/>
    </source>
</evidence>
<organism evidence="5">
    <name type="scientific">Echinostoma caproni</name>
    <dbReference type="NCBI Taxonomy" id="27848"/>
    <lineage>
        <taxon>Eukaryota</taxon>
        <taxon>Metazoa</taxon>
        <taxon>Spiralia</taxon>
        <taxon>Lophotrochozoa</taxon>
        <taxon>Platyhelminthes</taxon>
        <taxon>Trematoda</taxon>
        <taxon>Digenea</taxon>
        <taxon>Plagiorchiida</taxon>
        <taxon>Echinostomata</taxon>
        <taxon>Echinostomatoidea</taxon>
        <taxon>Echinostomatidae</taxon>
        <taxon>Echinostoma</taxon>
    </lineage>
</organism>
<evidence type="ECO:0000313" key="4">
    <source>
        <dbReference type="Proteomes" id="UP000272942"/>
    </source>
</evidence>
<feature type="domain" description="DJ-1/PfpI" evidence="2">
    <location>
        <begin position="25"/>
        <end position="189"/>
    </location>
</feature>
<reference evidence="5" key="1">
    <citation type="submission" date="2016-06" db="UniProtKB">
        <authorList>
            <consortium name="WormBaseParasite"/>
        </authorList>
    </citation>
    <scope>IDENTIFICATION</scope>
</reference>